<dbReference type="eggNOG" id="COG0795">
    <property type="taxonomic scope" value="Bacteria"/>
</dbReference>
<evidence type="ECO:0000256" key="10">
    <source>
        <dbReference type="ARBA" id="ARBA00023136"/>
    </source>
</evidence>
<evidence type="ECO:0000256" key="4">
    <source>
        <dbReference type="ARBA" id="ARBA00014213"/>
    </source>
</evidence>
<dbReference type="GO" id="GO:0015920">
    <property type="term" value="P:lipopolysaccharide transport"/>
    <property type="evidence" value="ECO:0007669"/>
    <property type="project" value="TreeGrafter"/>
</dbReference>
<evidence type="ECO:0000256" key="11">
    <source>
        <dbReference type="ARBA" id="ARBA00026081"/>
    </source>
</evidence>
<evidence type="ECO:0000256" key="12">
    <source>
        <dbReference type="SAM" id="Phobius"/>
    </source>
</evidence>
<evidence type="ECO:0000256" key="7">
    <source>
        <dbReference type="ARBA" id="ARBA00022519"/>
    </source>
</evidence>
<keyword evidence="7" id="KW-0997">Cell inner membrane</keyword>
<gene>
    <name evidence="13" type="ORF">A1QO_12150</name>
</gene>
<feature type="transmembrane region" description="Helical" evidence="12">
    <location>
        <begin position="62"/>
        <end position="81"/>
    </location>
</feature>
<dbReference type="PANTHER" id="PTHR33529:SF7">
    <property type="entry name" value="LIPOPOLYSACCHARIDE EXPORT SYSTEM PERMEASE PROTEIN LPTF"/>
    <property type="match status" value="1"/>
</dbReference>
<evidence type="ECO:0000256" key="1">
    <source>
        <dbReference type="ARBA" id="ARBA00002265"/>
    </source>
</evidence>
<dbReference type="OrthoDB" id="9778062at2"/>
<dbReference type="InterPro" id="IPR030922">
    <property type="entry name" value="LptF"/>
</dbReference>
<protein>
    <recommendedName>
        <fullName evidence="4">Lipopolysaccharide export system permease protein LptF</fullName>
    </recommendedName>
</protein>
<dbReference type="STRING" id="1187848.A1QO_12150"/>
<evidence type="ECO:0000256" key="9">
    <source>
        <dbReference type="ARBA" id="ARBA00022989"/>
    </source>
</evidence>
<accession>A0A1E5BCD5</accession>
<comment type="caution">
    <text evidence="13">The sequence shown here is derived from an EMBL/GenBank/DDBJ whole genome shotgun (WGS) entry which is preliminary data.</text>
</comment>
<comment type="function">
    <text evidence="1">Part of the ABC transporter complex LptBFG involved in the translocation of lipopolysaccharide (LPS) from the inner membrane to the outer membrane.</text>
</comment>
<comment type="subcellular location">
    <subcellularLocation>
        <location evidence="2">Cell inner membrane</location>
        <topology evidence="2">Multi-pass membrane protein</topology>
    </subcellularLocation>
</comment>
<keyword evidence="9 12" id="KW-1133">Transmembrane helix</keyword>
<feature type="transmembrane region" description="Helical" evidence="12">
    <location>
        <begin position="301"/>
        <end position="320"/>
    </location>
</feature>
<dbReference type="AlphaFoldDB" id="A0A1E5BCD5"/>
<evidence type="ECO:0000256" key="6">
    <source>
        <dbReference type="ARBA" id="ARBA00022475"/>
    </source>
</evidence>
<evidence type="ECO:0000313" key="13">
    <source>
        <dbReference type="EMBL" id="OEE32071.1"/>
    </source>
</evidence>
<dbReference type="RefSeq" id="WP_017034476.1">
    <property type="nucleotide sequence ID" value="NZ_AJYQ02000118.1"/>
</dbReference>
<feature type="transmembrane region" description="Helical" evidence="12">
    <location>
        <begin position="332"/>
        <end position="353"/>
    </location>
</feature>
<keyword evidence="8 12" id="KW-0812">Transmembrane</keyword>
<dbReference type="InterPro" id="IPR005495">
    <property type="entry name" value="LptG/LptF_permease"/>
</dbReference>
<evidence type="ECO:0000256" key="8">
    <source>
        <dbReference type="ARBA" id="ARBA00022692"/>
    </source>
</evidence>
<evidence type="ECO:0000256" key="5">
    <source>
        <dbReference type="ARBA" id="ARBA00022448"/>
    </source>
</evidence>
<name>A0A1E5BCD5_9VIBR</name>
<organism evidence="13 14">
    <name type="scientific">Vibrio genomosp. F10 str. ZF-129</name>
    <dbReference type="NCBI Taxonomy" id="1187848"/>
    <lineage>
        <taxon>Bacteria</taxon>
        <taxon>Pseudomonadati</taxon>
        <taxon>Pseudomonadota</taxon>
        <taxon>Gammaproteobacteria</taxon>
        <taxon>Vibrionales</taxon>
        <taxon>Vibrionaceae</taxon>
        <taxon>Vibrio</taxon>
    </lineage>
</organism>
<feature type="transmembrane region" description="Helical" evidence="12">
    <location>
        <begin position="102"/>
        <end position="121"/>
    </location>
</feature>
<dbReference type="Proteomes" id="UP000094741">
    <property type="component" value="Unassembled WGS sequence"/>
</dbReference>
<evidence type="ECO:0000313" key="14">
    <source>
        <dbReference type="Proteomes" id="UP000094741"/>
    </source>
</evidence>
<comment type="subunit">
    <text evidence="11">Component of the lipopolysaccharide transport and assembly complex. The LptBFG transporter is composed of two ATP-binding proteins (LptB) and two transmembrane proteins (LptF and LptG).</text>
</comment>
<dbReference type="GO" id="GO:0043190">
    <property type="term" value="C:ATP-binding cassette (ABC) transporter complex"/>
    <property type="evidence" value="ECO:0007669"/>
    <property type="project" value="InterPro"/>
</dbReference>
<reference evidence="13 14" key="1">
    <citation type="journal article" date="2012" name="Science">
        <title>Ecological populations of bacteria act as socially cohesive units of antibiotic production and resistance.</title>
        <authorList>
            <person name="Cordero O.X."/>
            <person name="Wildschutte H."/>
            <person name="Kirkup B."/>
            <person name="Proehl S."/>
            <person name="Ngo L."/>
            <person name="Hussain F."/>
            <person name="Le Roux F."/>
            <person name="Mincer T."/>
            <person name="Polz M.F."/>
        </authorList>
    </citation>
    <scope>NUCLEOTIDE SEQUENCE [LARGE SCALE GENOMIC DNA]</scope>
    <source>
        <strain evidence="13 14">ZF-129</strain>
    </source>
</reference>
<keyword evidence="10 12" id="KW-0472">Membrane</keyword>
<comment type="similarity">
    <text evidence="3">Belongs to the LptF/LptG family.</text>
</comment>
<keyword evidence="6" id="KW-1003">Cell membrane</keyword>
<evidence type="ECO:0000256" key="2">
    <source>
        <dbReference type="ARBA" id="ARBA00004429"/>
    </source>
</evidence>
<evidence type="ECO:0000256" key="3">
    <source>
        <dbReference type="ARBA" id="ARBA00007725"/>
    </source>
</evidence>
<proteinExistence type="inferred from homology"/>
<dbReference type="Pfam" id="PF03739">
    <property type="entry name" value="LptF_LptG"/>
    <property type="match status" value="1"/>
</dbReference>
<dbReference type="PANTHER" id="PTHR33529">
    <property type="entry name" value="SLR0882 PROTEIN-RELATED"/>
    <property type="match status" value="1"/>
</dbReference>
<dbReference type="NCBIfam" id="TIGR04407">
    <property type="entry name" value="LptF_YjgP"/>
    <property type="match status" value="1"/>
</dbReference>
<dbReference type="EMBL" id="AJYQ02000118">
    <property type="protein sequence ID" value="OEE32071.1"/>
    <property type="molecule type" value="Genomic_DNA"/>
</dbReference>
<dbReference type="GO" id="GO:0055085">
    <property type="term" value="P:transmembrane transport"/>
    <property type="evidence" value="ECO:0007669"/>
    <property type="project" value="InterPro"/>
</dbReference>
<keyword evidence="5" id="KW-0813">Transport</keyword>
<sequence>MIIVRYLIRETLKSQLAIFFVLFLVFLSQKFIRVLAEASDGEIPARMILSIVSLNMPTMGLLMLPLSLFIGILLTFGRLYAESEITVMNATGIGNKFLIQAALYLALITGCIAAFNSFWLAPWSQEKETQLMEQLESENTVDLLKKGTFQRTPDGSSVVFIDDIQDKQLNNVFVAQLRPSGTILPSVMFSNHGDIKETNDGRQVITMYEGIRYEGIPTRLDYRNTVFDEYDGLIGQRDVKPKGRDWEAKSTLELLKTSDMRAQAELQWRISLVLCIPLLTMLVVPLSAVNPRQGRFAKMGPAILIYLAYFLSISATKSAIEDGSIPVIVGMWPINAMLLLAAIGANMMDSILVRQFKDRIRQKKVAKASV</sequence>
<feature type="transmembrane region" description="Helical" evidence="12">
    <location>
        <begin position="268"/>
        <end position="289"/>
    </location>
</feature>